<name>A0A804K7V9_MUSAM</name>
<dbReference type="EnsemblPlants" id="Ma08_t17910.1">
    <property type="protein sequence ID" value="Ma08_p17910.1"/>
    <property type="gene ID" value="Ma08_g17910"/>
</dbReference>
<dbReference type="Gramene" id="Ma08_t17910.1">
    <property type="protein sequence ID" value="Ma08_p17910.1"/>
    <property type="gene ID" value="Ma08_g17910"/>
</dbReference>
<dbReference type="Proteomes" id="UP000012960">
    <property type="component" value="Unplaced"/>
</dbReference>
<dbReference type="InterPro" id="IPR036385">
    <property type="entry name" value="RuBisCO_ssu_sf"/>
</dbReference>
<evidence type="ECO:0000313" key="1">
    <source>
        <dbReference type="EnsemblPlants" id="Ma08_p17910.1"/>
    </source>
</evidence>
<accession>A0A804K7V9</accession>
<keyword evidence="2" id="KW-1185">Reference proteome</keyword>
<proteinExistence type="predicted"/>
<dbReference type="SUPFAM" id="SSF55239">
    <property type="entry name" value="RuBisCO, small subunit"/>
    <property type="match status" value="1"/>
</dbReference>
<dbReference type="AlphaFoldDB" id="A0A804K7V9"/>
<sequence>MKVWPIEGKKKFETLSYLPHWWTMPC</sequence>
<organism evidence="1 2">
    <name type="scientific">Musa acuminata subsp. malaccensis</name>
    <name type="common">Wild banana</name>
    <name type="synonym">Musa malaccensis</name>
    <dbReference type="NCBI Taxonomy" id="214687"/>
    <lineage>
        <taxon>Eukaryota</taxon>
        <taxon>Viridiplantae</taxon>
        <taxon>Streptophyta</taxon>
        <taxon>Embryophyta</taxon>
        <taxon>Tracheophyta</taxon>
        <taxon>Spermatophyta</taxon>
        <taxon>Magnoliopsida</taxon>
        <taxon>Liliopsida</taxon>
        <taxon>Zingiberales</taxon>
        <taxon>Musaceae</taxon>
        <taxon>Musa</taxon>
    </lineage>
</organism>
<protein>
    <submittedName>
        <fullName evidence="1">Uncharacterized protein</fullName>
    </submittedName>
</protein>
<dbReference type="InParanoid" id="A0A804K7V9"/>
<reference evidence="1" key="1">
    <citation type="submission" date="2021-05" db="UniProtKB">
        <authorList>
            <consortium name="EnsemblPlants"/>
        </authorList>
    </citation>
    <scope>IDENTIFICATION</scope>
    <source>
        <strain evidence="1">subsp. malaccensis</strain>
    </source>
</reference>
<evidence type="ECO:0000313" key="2">
    <source>
        <dbReference type="Proteomes" id="UP000012960"/>
    </source>
</evidence>
<dbReference type="Gene3D" id="3.30.190.10">
    <property type="entry name" value="Ribulose bisphosphate carboxylase, small subunit"/>
    <property type="match status" value="1"/>
</dbReference>